<feature type="domain" description="Choice-of-anchor I" evidence="2">
    <location>
        <begin position="55"/>
        <end position="555"/>
    </location>
</feature>
<reference evidence="3 4" key="1">
    <citation type="submission" date="2024-04" db="EMBL/GenBank/DDBJ databases">
        <title>Isolation of an actinomycete strain from pig manure.</title>
        <authorList>
            <person name="Gong T."/>
            <person name="Yu Z."/>
            <person name="An M."/>
            <person name="Wei C."/>
            <person name="Yang W."/>
            <person name="Liu L."/>
        </authorList>
    </citation>
    <scope>NUCLEOTIDE SEQUENCE [LARGE SCALE GENOMIC DNA]</scope>
    <source>
        <strain evidence="3 4">ZF39</strain>
    </source>
</reference>
<accession>A0ABZ3FTX3</accession>
<evidence type="ECO:0000259" key="2">
    <source>
        <dbReference type="Pfam" id="PF22494"/>
    </source>
</evidence>
<dbReference type="RefSeq" id="WP_425310001.1">
    <property type="nucleotide sequence ID" value="NZ_CP154795.1"/>
</dbReference>
<keyword evidence="4" id="KW-1185">Reference proteome</keyword>
<protein>
    <submittedName>
        <fullName evidence="3">Choice-of-anchor I family protein</fullName>
    </submittedName>
</protein>
<evidence type="ECO:0000313" key="4">
    <source>
        <dbReference type="Proteomes" id="UP001442841"/>
    </source>
</evidence>
<dbReference type="Gene3D" id="2.130.10.10">
    <property type="entry name" value="YVTN repeat-like/Quinoprotein amine dehydrogenase"/>
    <property type="match status" value="1"/>
</dbReference>
<dbReference type="InterPro" id="IPR011045">
    <property type="entry name" value="N2O_reductase_N"/>
</dbReference>
<dbReference type="InterPro" id="IPR055188">
    <property type="entry name" value="Choice_anch_I"/>
</dbReference>
<dbReference type="PANTHER" id="PTHR46928">
    <property type="entry name" value="MESENCHYME-SPECIFIC CELL SURFACE GLYCOPROTEIN"/>
    <property type="match status" value="1"/>
</dbReference>
<feature type="signal peptide" evidence="1">
    <location>
        <begin position="1"/>
        <end position="25"/>
    </location>
</feature>
<name>A0ABZ3FTX3_9ACTN</name>
<dbReference type="InterPro" id="IPR052956">
    <property type="entry name" value="Mesenchyme-surface_protein"/>
</dbReference>
<dbReference type="SUPFAM" id="SSF50974">
    <property type="entry name" value="Nitrous oxide reductase, N-terminal domain"/>
    <property type="match status" value="1"/>
</dbReference>
<dbReference type="PROSITE" id="PS51257">
    <property type="entry name" value="PROKAR_LIPOPROTEIN"/>
    <property type="match status" value="1"/>
</dbReference>
<organism evidence="3 4">
    <name type="scientific">Ammonicoccus fulvus</name>
    <dbReference type="NCBI Taxonomy" id="3138240"/>
    <lineage>
        <taxon>Bacteria</taxon>
        <taxon>Bacillati</taxon>
        <taxon>Actinomycetota</taxon>
        <taxon>Actinomycetes</taxon>
        <taxon>Propionibacteriales</taxon>
        <taxon>Propionibacteriaceae</taxon>
        <taxon>Ammonicoccus</taxon>
    </lineage>
</organism>
<sequence length="558" mass="58615">MLRRLAAAAVAAGACFSLAAVPAFAAVTPITHSAPDAAISLSVAGTHETGVFGKSAAEIVGWYAKNQRLFVVNAAAGQVDVLDASKAGDPTKLFDIDTTGVKSEDGSVIPAGAVANSVAIRPDGLGVIAVEAPVKTDNGWVVFFDANANQAKPLGAVRVGALPDMITFTPDGKQILVANEAEPAEDYSVDPEGSISVIKAPPQIRAGKQNQVKTAGFGAFEGKLPVFDSRAGADATGVRIFGPEGTDAQNLEPEYITVDAKSKKAYVTLQENNAIAVVNLDQARVERIFPLGVQDLATVAMDVSDRDGKINIKNWPGVKSFLLPDAIASYEVGGKTYLVTANEGDARDWATFSEEARVKDLGKNGLKPVCETSPAYGHLKDPELGRLTITTTAGLNADGTCYEELYAFGGRSFSIFDTNGNRVFDSGSQFEEVTAAAIPEFFNSNHEENAFDNRSDNKGPEPEGIAVGQVDGRTYAFIGFERIGGVIAYDITDPKNAKFVTYINNRDFTQDPESAAAGDLGPEGVTFIPASESPTGKAMVAVGNEVSGTTTLFEVSAR</sequence>
<dbReference type="InterPro" id="IPR015943">
    <property type="entry name" value="WD40/YVTN_repeat-like_dom_sf"/>
</dbReference>
<feature type="chain" id="PRO_5046803279" evidence="1">
    <location>
        <begin position="26"/>
        <end position="558"/>
    </location>
</feature>
<gene>
    <name evidence="3" type="ORF">AADG42_14945</name>
</gene>
<keyword evidence="1" id="KW-0732">Signal</keyword>
<proteinExistence type="predicted"/>
<evidence type="ECO:0000256" key="1">
    <source>
        <dbReference type="SAM" id="SignalP"/>
    </source>
</evidence>
<dbReference type="Proteomes" id="UP001442841">
    <property type="component" value="Chromosome"/>
</dbReference>
<evidence type="ECO:0000313" key="3">
    <source>
        <dbReference type="EMBL" id="XAN08544.1"/>
    </source>
</evidence>
<dbReference type="EMBL" id="CP154795">
    <property type="protein sequence ID" value="XAN08544.1"/>
    <property type="molecule type" value="Genomic_DNA"/>
</dbReference>
<dbReference type="PANTHER" id="PTHR46928:SF1">
    <property type="entry name" value="MESENCHYME-SPECIFIC CELL SURFACE GLYCOPROTEIN"/>
    <property type="match status" value="1"/>
</dbReference>
<dbReference type="Pfam" id="PF22494">
    <property type="entry name" value="choice_anch_I"/>
    <property type="match status" value="1"/>
</dbReference>
<dbReference type="NCBIfam" id="NF038117">
    <property type="entry name" value="choice_anch_I"/>
    <property type="match status" value="1"/>
</dbReference>